<dbReference type="InterPro" id="IPR016191">
    <property type="entry name" value="Ribonuclease/ribotoxin"/>
</dbReference>
<dbReference type="Pfam" id="PF00545">
    <property type="entry name" value="Ribonuclease"/>
    <property type="match status" value="1"/>
</dbReference>
<evidence type="ECO:0000313" key="4">
    <source>
        <dbReference type="Proteomes" id="UP000185596"/>
    </source>
</evidence>
<gene>
    <name evidence="3" type="ORF">BU204_15730</name>
</gene>
<dbReference type="EMBL" id="MSIE01000027">
    <property type="protein sequence ID" value="OLF16649.1"/>
    <property type="molecule type" value="Genomic_DNA"/>
</dbReference>
<proteinExistence type="predicted"/>
<keyword evidence="1" id="KW-0540">Nuclease</keyword>
<dbReference type="Gene3D" id="3.10.450.30">
    <property type="entry name" value="Microbial ribonucleases"/>
    <property type="match status" value="1"/>
</dbReference>
<dbReference type="Proteomes" id="UP000185596">
    <property type="component" value="Unassembled WGS sequence"/>
</dbReference>
<sequence>MGSSRRIRVALAGLVALVLVGWFVRGLAVDEEPVLPGADSGLPVRALSDLPQEAEGTWRRIERGGPFPHDEDGTVFGNRERLLPSEGSAYYREYTVATPGSEDRGARRLVTGREGELYYTEDHYESFVVVDPER</sequence>
<dbReference type="SUPFAM" id="SSF53933">
    <property type="entry name" value="Microbial ribonucleases"/>
    <property type="match status" value="1"/>
</dbReference>
<dbReference type="AlphaFoldDB" id="A0A1Q8CQM9"/>
<evidence type="ECO:0000256" key="1">
    <source>
        <dbReference type="ARBA" id="ARBA00022722"/>
    </source>
</evidence>
<dbReference type="GO" id="GO:0004521">
    <property type="term" value="F:RNA endonuclease activity"/>
    <property type="evidence" value="ECO:0007669"/>
    <property type="project" value="InterPro"/>
</dbReference>
<dbReference type="InterPro" id="IPR000026">
    <property type="entry name" value="N1-like"/>
</dbReference>
<evidence type="ECO:0000256" key="2">
    <source>
        <dbReference type="ARBA" id="ARBA00022801"/>
    </source>
</evidence>
<accession>A0A1Q8CQM9</accession>
<dbReference type="OrthoDB" id="5326845at2"/>
<dbReference type="STRING" id="1912961.BU204_15730"/>
<dbReference type="GO" id="GO:0016787">
    <property type="term" value="F:hydrolase activity"/>
    <property type="evidence" value="ECO:0007669"/>
    <property type="project" value="UniProtKB-KW"/>
</dbReference>
<name>A0A1Q8CQM9_9PSEU</name>
<organism evidence="3 4">
    <name type="scientific">Actinophytocola xanthii</name>
    <dbReference type="NCBI Taxonomy" id="1912961"/>
    <lineage>
        <taxon>Bacteria</taxon>
        <taxon>Bacillati</taxon>
        <taxon>Actinomycetota</taxon>
        <taxon>Actinomycetes</taxon>
        <taxon>Pseudonocardiales</taxon>
        <taxon>Pseudonocardiaceae</taxon>
    </lineage>
</organism>
<reference evidence="3 4" key="1">
    <citation type="submission" date="2016-12" db="EMBL/GenBank/DDBJ databases">
        <title>The draft genome sequence of Actinophytocola sp. 11-183.</title>
        <authorList>
            <person name="Wang W."/>
            <person name="Yuan L."/>
        </authorList>
    </citation>
    <scope>NUCLEOTIDE SEQUENCE [LARGE SCALE GENOMIC DNA]</scope>
    <source>
        <strain evidence="3 4">11-183</strain>
    </source>
</reference>
<protein>
    <submittedName>
        <fullName evidence="3">Ribonuclease N</fullName>
    </submittedName>
</protein>
<dbReference type="RefSeq" id="WP_075126424.1">
    <property type="nucleotide sequence ID" value="NZ_MSIE01000027.1"/>
</dbReference>
<keyword evidence="2" id="KW-0378">Hydrolase</keyword>
<evidence type="ECO:0000313" key="3">
    <source>
        <dbReference type="EMBL" id="OLF16649.1"/>
    </source>
</evidence>
<comment type="caution">
    <text evidence="3">The sequence shown here is derived from an EMBL/GenBank/DDBJ whole genome shotgun (WGS) entry which is preliminary data.</text>
</comment>
<keyword evidence="4" id="KW-1185">Reference proteome</keyword>
<dbReference type="GO" id="GO:0003723">
    <property type="term" value="F:RNA binding"/>
    <property type="evidence" value="ECO:0007669"/>
    <property type="project" value="InterPro"/>
</dbReference>